<dbReference type="Proteomes" id="UP000285084">
    <property type="component" value="Unassembled WGS sequence"/>
</dbReference>
<proteinExistence type="predicted"/>
<evidence type="ECO:0000256" key="1">
    <source>
        <dbReference type="SAM" id="MobiDB-lite"/>
    </source>
</evidence>
<dbReference type="VEuPathDB" id="FungiDB:FOC1_g10001137"/>
<protein>
    <submittedName>
        <fullName evidence="2">Uncharacterized protein</fullName>
    </submittedName>
</protein>
<reference evidence="2 3" key="1">
    <citation type="journal article" date="2018" name="Sci. Rep.">
        <title>Characterisation of pathogen-specific regions and novel effector candidates in Fusarium oxysporum f. sp. cepae.</title>
        <authorList>
            <person name="Armitage A.D."/>
            <person name="Taylor A."/>
            <person name="Sobczyk M.K."/>
            <person name="Baxter L."/>
            <person name="Greenfield B.P."/>
            <person name="Bates H.J."/>
            <person name="Wilson F."/>
            <person name="Jackson A.C."/>
            <person name="Ott S."/>
            <person name="Harrison R.J."/>
            <person name="Clarkson J.P."/>
        </authorList>
    </citation>
    <scope>NUCLEOTIDE SEQUENCE [LARGE SCALE GENOMIC DNA]</scope>
    <source>
        <strain evidence="2 3">Fo_A13</strain>
    </source>
</reference>
<evidence type="ECO:0000313" key="2">
    <source>
        <dbReference type="EMBL" id="RKK66876.1"/>
    </source>
</evidence>
<accession>A0A420MFT6</accession>
<organism evidence="2 3">
    <name type="scientific">Fusarium oxysporum</name>
    <name type="common">Fusarium vascular wilt</name>
    <dbReference type="NCBI Taxonomy" id="5507"/>
    <lineage>
        <taxon>Eukaryota</taxon>
        <taxon>Fungi</taxon>
        <taxon>Dikarya</taxon>
        <taxon>Ascomycota</taxon>
        <taxon>Pezizomycotina</taxon>
        <taxon>Sordariomycetes</taxon>
        <taxon>Hypocreomycetidae</taxon>
        <taxon>Hypocreales</taxon>
        <taxon>Nectriaceae</taxon>
        <taxon>Fusarium</taxon>
        <taxon>Fusarium oxysporum species complex</taxon>
    </lineage>
</organism>
<comment type="caution">
    <text evidence="2">The sequence shown here is derived from an EMBL/GenBank/DDBJ whole genome shotgun (WGS) entry which is preliminary data.</text>
</comment>
<feature type="region of interest" description="Disordered" evidence="1">
    <location>
        <begin position="1"/>
        <end position="33"/>
    </location>
</feature>
<dbReference type="AlphaFoldDB" id="A0A420MFT6"/>
<evidence type="ECO:0000313" key="3">
    <source>
        <dbReference type="Proteomes" id="UP000285084"/>
    </source>
</evidence>
<gene>
    <name evidence="2" type="ORF">BFJ69_g14990</name>
</gene>
<sequence>MMYQPNHDTRPLFTDNRGRSGLRPANGSSERGHRTRPFTVMLMYMTLDDDQVSSPHDLLETTTAIKAQQDWEQSVIDWFEANQYELADEGRVEVGPYSSFYCGLEMFARFTPECDGNSQAFQIRIGLR</sequence>
<dbReference type="EMBL" id="MRCX01000258">
    <property type="protein sequence ID" value="RKK66876.1"/>
    <property type="molecule type" value="Genomic_DNA"/>
</dbReference>
<name>A0A420MFT6_FUSOX</name>